<keyword evidence="2" id="KW-1185">Reference proteome</keyword>
<evidence type="ECO:0000313" key="1">
    <source>
        <dbReference type="EMBL" id="TFK76140.1"/>
    </source>
</evidence>
<protein>
    <submittedName>
        <fullName evidence="1">Uncharacterized protein</fullName>
    </submittedName>
</protein>
<proteinExistence type="predicted"/>
<gene>
    <name evidence="1" type="ORF">BDN72DRAFT_885594</name>
</gene>
<accession>A0ACD3BE41</accession>
<dbReference type="EMBL" id="ML208261">
    <property type="protein sequence ID" value="TFK76140.1"/>
    <property type="molecule type" value="Genomic_DNA"/>
</dbReference>
<reference evidence="1 2" key="1">
    <citation type="journal article" date="2019" name="Nat. Ecol. Evol.">
        <title>Megaphylogeny resolves global patterns of mushroom evolution.</title>
        <authorList>
            <person name="Varga T."/>
            <person name="Krizsan K."/>
            <person name="Foldi C."/>
            <person name="Dima B."/>
            <person name="Sanchez-Garcia M."/>
            <person name="Sanchez-Ramirez S."/>
            <person name="Szollosi G.J."/>
            <person name="Szarkandi J.G."/>
            <person name="Papp V."/>
            <person name="Albert L."/>
            <person name="Andreopoulos W."/>
            <person name="Angelini C."/>
            <person name="Antonin V."/>
            <person name="Barry K.W."/>
            <person name="Bougher N.L."/>
            <person name="Buchanan P."/>
            <person name="Buyck B."/>
            <person name="Bense V."/>
            <person name="Catcheside P."/>
            <person name="Chovatia M."/>
            <person name="Cooper J."/>
            <person name="Damon W."/>
            <person name="Desjardin D."/>
            <person name="Finy P."/>
            <person name="Geml J."/>
            <person name="Haridas S."/>
            <person name="Hughes K."/>
            <person name="Justo A."/>
            <person name="Karasinski D."/>
            <person name="Kautmanova I."/>
            <person name="Kiss B."/>
            <person name="Kocsube S."/>
            <person name="Kotiranta H."/>
            <person name="LaButti K.M."/>
            <person name="Lechner B.E."/>
            <person name="Liimatainen K."/>
            <person name="Lipzen A."/>
            <person name="Lukacs Z."/>
            <person name="Mihaltcheva S."/>
            <person name="Morgado L.N."/>
            <person name="Niskanen T."/>
            <person name="Noordeloos M.E."/>
            <person name="Ohm R.A."/>
            <person name="Ortiz-Santana B."/>
            <person name="Ovrebo C."/>
            <person name="Racz N."/>
            <person name="Riley R."/>
            <person name="Savchenko A."/>
            <person name="Shiryaev A."/>
            <person name="Soop K."/>
            <person name="Spirin V."/>
            <person name="Szebenyi C."/>
            <person name="Tomsovsky M."/>
            <person name="Tulloss R.E."/>
            <person name="Uehling J."/>
            <person name="Grigoriev I.V."/>
            <person name="Vagvolgyi C."/>
            <person name="Papp T."/>
            <person name="Martin F.M."/>
            <person name="Miettinen O."/>
            <person name="Hibbett D.S."/>
            <person name="Nagy L.G."/>
        </authorList>
    </citation>
    <scope>NUCLEOTIDE SEQUENCE [LARGE SCALE GENOMIC DNA]</scope>
    <source>
        <strain evidence="1 2">NL-1719</strain>
    </source>
</reference>
<sequence length="179" mass="19185">MAAEDDTGAKRVIRLKIPPRMYLVPGTAIIVGTVIGLVRGSRTTSLRFLAENVHRPPRTVQGWYFYNKTKNYKVLLGGLKGAGLEASKLGLVASGYVGIEEGLERMGWGEAKEVGAAVGTAGIFSAVYRLPWRMAGRTVVLGGIIGSTLKGLDWGRRRLEAQQNSGRASGAPETPEVCD</sequence>
<name>A0ACD3BE41_9AGAR</name>
<evidence type="ECO:0000313" key="2">
    <source>
        <dbReference type="Proteomes" id="UP000308600"/>
    </source>
</evidence>
<organism evidence="1 2">
    <name type="scientific">Pluteus cervinus</name>
    <dbReference type="NCBI Taxonomy" id="181527"/>
    <lineage>
        <taxon>Eukaryota</taxon>
        <taxon>Fungi</taxon>
        <taxon>Dikarya</taxon>
        <taxon>Basidiomycota</taxon>
        <taxon>Agaricomycotina</taxon>
        <taxon>Agaricomycetes</taxon>
        <taxon>Agaricomycetidae</taxon>
        <taxon>Agaricales</taxon>
        <taxon>Pluteineae</taxon>
        <taxon>Pluteaceae</taxon>
        <taxon>Pluteus</taxon>
    </lineage>
</organism>
<dbReference type="Proteomes" id="UP000308600">
    <property type="component" value="Unassembled WGS sequence"/>
</dbReference>